<dbReference type="AlphaFoldDB" id="A0A0J9E2L4"/>
<reference evidence="3 4" key="1">
    <citation type="submission" date="2015-06" db="EMBL/GenBank/DDBJ databases">
        <title>Draft genome sequence of an Alphaproteobacteria species associated to the Mediterranean sponge Oscarella lobularis.</title>
        <authorList>
            <person name="Jourda C."/>
            <person name="Santini S."/>
            <person name="Claverie J.-M."/>
        </authorList>
    </citation>
    <scope>NUCLEOTIDE SEQUENCE [LARGE SCALE GENOMIC DNA]</scope>
    <source>
        <strain evidence="3">IGS</strain>
    </source>
</reference>
<sequence length="286" mass="29159">MLMRMARFLLSFVVALLVLPVSAQEASVVATGEGTFAGAAGLDPEQDSDAIAALEQQAWREYRWEVLADQSVAMTFAVAAGPAAEDWPEAVALLEDAAKAALLISEDGEVFAPLPGDGLARAGQVLAVLISQKAVTLEGGLVFYPSVWAFDLEARAVEPSQDATVGPMLLPIQIAPLGCDTPGCGEAVEEVDPVAVDGEANAEAGTGPNPAPSASAGAPDGLARELQAELARVGCYTIAIDGLWGPGSRRAMTAYNAARGADLAVQTATAKALAAVAKETGAVCGE</sequence>
<protein>
    <recommendedName>
        <fullName evidence="5">Peptidoglycan binding-like domain-containing protein</fullName>
    </recommendedName>
</protein>
<evidence type="ECO:0000256" key="1">
    <source>
        <dbReference type="SAM" id="MobiDB-lite"/>
    </source>
</evidence>
<feature type="region of interest" description="Disordered" evidence="1">
    <location>
        <begin position="200"/>
        <end position="220"/>
    </location>
</feature>
<evidence type="ECO:0008006" key="5">
    <source>
        <dbReference type="Google" id="ProtNLM"/>
    </source>
</evidence>
<gene>
    <name evidence="3" type="ORF">AIOL_002059</name>
</gene>
<dbReference type="InterPro" id="IPR036365">
    <property type="entry name" value="PGBD-like_sf"/>
</dbReference>
<dbReference type="SUPFAM" id="SSF47090">
    <property type="entry name" value="PGBD-like"/>
    <property type="match status" value="1"/>
</dbReference>
<evidence type="ECO:0000256" key="2">
    <source>
        <dbReference type="SAM" id="SignalP"/>
    </source>
</evidence>
<dbReference type="EMBL" id="LFTY01000002">
    <property type="protein sequence ID" value="KMW57101.1"/>
    <property type="molecule type" value="Genomic_DNA"/>
</dbReference>
<evidence type="ECO:0000313" key="3">
    <source>
        <dbReference type="EMBL" id="KMW57101.1"/>
    </source>
</evidence>
<proteinExistence type="predicted"/>
<dbReference type="STRING" id="1675527.AIOL_002059"/>
<organism evidence="3 4">
    <name type="scientific">Candidatus Rhodobacter oscarellae</name>
    <dbReference type="NCBI Taxonomy" id="1675527"/>
    <lineage>
        <taxon>Bacteria</taxon>
        <taxon>Pseudomonadati</taxon>
        <taxon>Pseudomonadota</taxon>
        <taxon>Alphaproteobacteria</taxon>
        <taxon>Rhodobacterales</taxon>
        <taxon>Rhodobacter group</taxon>
        <taxon>Rhodobacter</taxon>
    </lineage>
</organism>
<feature type="chain" id="PRO_5005318316" description="Peptidoglycan binding-like domain-containing protein" evidence="2">
    <location>
        <begin position="24"/>
        <end position="286"/>
    </location>
</feature>
<accession>A0A0J9E2L4</accession>
<feature type="signal peptide" evidence="2">
    <location>
        <begin position="1"/>
        <end position="23"/>
    </location>
</feature>
<comment type="caution">
    <text evidence="3">The sequence shown here is derived from an EMBL/GenBank/DDBJ whole genome shotgun (WGS) entry which is preliminary data.</text>
</comment>
<dbReference type="PATRIC" id="fig|1675527.3.peg.2166"/>
<name>A0A0J9E2L4_9RHOB</name>
<evidence type="ECO:0000313" key="4">
    <source>
        <dbReference type="Proteomes" id="UP000037178"/>
    </source>
</evidence>
<keyword evidence="4" id="KW-1185">Reference proteome</keyword>
<dbReference type="Proteomes" id="UP000037178">
    <property type="component" value="Unassembled WGS sequence"/>
</dbReference>
<keyword evidence="2" id="KW-0732">Signal</keyword>